<keyword evidence="10" id="KW-1185">Reference proteome</keyword>
<name>A0A1M6C4Y6_9CLOT</name>
<keyword evidence="6" id="KW-1133">Transmembrane helix</keyword>
<dbReference type="RefSeq" id="WP_073004201.1">
    <property type="nucleotide sequence ID" value="NZ_FQZO01000001.1"/>
</dbReference>
<dbReference type="STRING" id="1121298.SAMN05444401_1000"/>
<accession>A0A1M6C4Y6</accession>
<evidence type="ECO:0000259" key="7">
    <source>
        <dbReference type="PROSITE" id="PS50847"/>
    </source>
</evidence>
<dbReference type="InterPro" id="IPR029062">
    <property type="entry name" value="Class_I_gatase-like"/>
</dbReference>
<evidence type="ECO:0000256" key="6">
    <source>
        <dbReference type="SAM" id="Phobius"/>
    </source>
</evidence>
<protein>
    <submittedName>
        <fullName evidence="9">LPXTG-motif cell wall anchor domain-containing protein</fullName>
    </submittedName>
</protein>
<feature type="region of interest" description="Disordered" evidence="5">
    <location>
        <begin position="1682"/>
        <end position="1716"/>
    </location>
</feature>
<dbReference type="Proteomes" id="UP000184080">
    <property type="component" value="Unassembled WGS sequence"/>
</dbReference>
<reference evidence="9 10" key="1">
    <citation type="submission" date="2016-11" db="EMBL/GenBank/DDBJ databases">
        <authorList>
            <person name="Jaros S."/>
            <person name="Januszkiewicz K."/>
            <person name="Wedrychowicz H."/>
        </authorList>
    </citation>
    <scope>NUCLEOTIDE SEQUENCE [LARGE SCALE GENOMIC DNA]</scope>
    <source>
        <strain evidence="9 10">DSM 21864</strain>
    </source>
</reference>
<feature type="transmembrane region" description="Helical" evidence="6">
    <location>
        <begin position="1726"/>
        <end position="1745"/>
    </location>
</feature>
<evidence type="ECO:0000313" key="9">
    <source>
        <dbReference type="EMBL" id="SHI56003.1"/>
    </source>
</evidence>
<feature type="compositionally biased region" description="Low complexity" evidence="5">
    <location>
        <begin position="1687"/>
        <end position="1714"/>
    </location>
</feature>
<evidence type="ECO:0000256" key="4">
    <source>
        <dbReference type="ARBA" id="ARBA00023088"/>
    </source>
</evidence>
<keyword evidence="4" id="KW-0572">Peptidoglycan-anchor</keyword>
<dbReference type="Gene3D" id="2.60.40.1080">
    <property type="match status" value="2"/>
</dbReference>
<dbReference type="Pfam" id="PF00746">
    <property type="entry name" value="Gram_pos_anchor"/>
    <property type="match status" value="1"/>
</dbReference>
<evidence type="ECO:0000256" key="5">
    <source>
        <dbReference type="SAM" id="MobiDB-lite"/>
    </source>
</evidence>
<dbReference type="CDD" id="cd04486">
    <property type="entry name" value="YhcR_OBF_like"/>
    <property type="match status" value="1"/>
</dbReference>
<dbReference type="SMART" id="SM00481">
    <property type="entry name" value="POLIIIAc"/>
    <property type="match status" value="1"/>
</dbReference>
<sequence length="1753" mass="193964">MRSKKNLKSISLMTAMVMLFSIFSGFVRVGANEINTNFAEDLIISEYVEGSGNNKALELYNGTGKTLDLAAYTVEVYMNGATSKPNIIRFQTSTLLEDGKTYVIANNQANDIVKGKAQQLDGYINFNGDDVVVLKKGDNVVDSFGKVGNPKGSNFAVDVTLIRKKNITKGDTNPNDEFDVSIEWDKYDKDYFDDLGKHIMEFAGEPTEEIPATAIEIIEAQDVQVGSSVNLSAKVIPQNATNKEILWSSSDESIAAVDSNGKVTGISVGTANITATLNKNNSIKATCKMTIKEAPANNEITISEARGKNIGDLAKVKGVVTFNDRNQTLYIQDSTGAIAISNNKSKIDLSSALKGKEISVEGTKDIFRNLVQLQATKIEVLGDKAIPEPRILSIKEVNTGKYQSQIIKIEKAILDVENKTLKQGEDTLSIYFIPSGINVKTADVVDTIAVVGVFDNTIQIYGSSATFTKIEEEDNIAPVIDHKAISEEGNESNLKVTAKVTDNRKIEKVTLYYRVKGEEQYKVIEMTEINGEYNAEISYTELDIKGMEYYIEAFDGKNKATHPENIQKPYYIIIKDIDTKGPEVFNLLPADGSSVGINKKPEIKAYYRDKSLINPLSIKLTLDGQDVTNLSTKDGQSITYKPVQDLEDGIHIAKLIVEDTKGHKTEKEWRFFVGKDSNNFYFGQLHAHTNISDGKGTLDEAYEWARDKGKADFIAITDHSNWFDNDKSANINDGSMSKSWVNAHDIADKYNEDGKFTAIYGYEMTWSGSTGGWGHINTFNTKGFETRSNNKMDLKNYYDTIAKQTQSISQLNHPGKTFGDFGDFGFYSKEADNVVNMIEVGNGEGPVRGSGYFPSYEYYTRALDKGWHLAPTNNQDNHKGNWITSNTARTVILANEKSRDGLYEAMREKKVYATEDENLKVNYTVNNMPMGSFLGNAEKLNFTVNVNDPDSTDVITKISIIANGGVEVQSKQFNSNVANWDLQLNPEYSYYYIKVEQKDKDIAVTAPVWVGENVAVGLSNVETDKSLAILGDEVTLTTGVYNNGQESLKNVKVEFFENKIEDKAKIGEKVVNLLEASKAESVSITWKPSKTGNFTVYARTIINLGETEKVFTQRTKVEIVNKEEVSKVVIDGAHQNQYVTGNYEKKVEAFKEMLKSNKSVVEINEKEITDEVLKDVKLLVLTDPQSTEDSKYGLKPFKYSDNEIEAIKRFVQNGGNIILTSKADYKDGKGEYSNGIQGNKVLEAIGTNLRINDDQVIDNTKNGGQAFRLAFDKFQSPLYNLTHGIPEGQTYSFYSGCSVILKDGGNAQKVDFLVKGHETTESSDADNDGDNIPVKKGELYVLGAEELSNGAKVVVGGSTFFSDFELSGDDLNANKKISENILAWMVPEKQPETISIKEFRKDDNKDGIPDNLGKRFTIEGIVTAQSEAVLPKNSFFEVVYIQDETGGITVFGVSKTAVKIGQKIRVTGIVDQYDGDTEIQIKDETKDLQILNTNVNPIEPKFMSTKDSMLEENEGFLVKIQGKVIKMDEQNLYIDDGTGISRAYVEGYIWDGVDASKKGKWDSSIDVGDIVSIVGLASEDAQGHRLRVRNTSEIVLDMKIVPLERVELNETMKELFEGESFNLEAKMLPTNATVDNIKWKSSDEKVAMVDENGKVTAIKEGKAIITVEANGREMANCQVTVKKKADNNSGNDNGNTSNNNSNNNSKNDNSNSNNETLAKTGISNEFMLLVVSGLLLMALGTLMFLKKRKNING</sequence>
<dbReference type="Pfam" id="PF02368">
    <property type="entry name" value="Big_2"/>
    <property type="match status" value="2"/>
</dbReference>
<evidence type="ECO:0000313" key="10">
    <source>
        <dbReference type="Proteomes" id="UP000184080"/>
    </source>
</evidence>
<dbReference type="SUPFAM" id="SSF89550">
    <property type="entry name" value="PHP domain-like"/>
    <property type="match status" value="1"/>
</dbReference>
<dbReference type="OrthoDB" id="9801679at2"/>
<evidence type="ECO:0000256" key="3">
    <source>
        <dbReference type="ARBA" id="ARBA00022729"/>
    </source>
</evidence>
<dbReference type="SMART" id="SM00635">
    <property type="entry name" value="BID_2"/>
    <property type="match status" value="2"/>
</dbReference>
<dbReference type="PANTHER" id="PTHR42264:SF6">
    <property type="entry name" value="TRANSMEMBRANE PROTEIN"/>
    <property type="match status" value="1"/>
</dbReference>
<dbReference type="PANTHER" id="PTHR42264">
    <property type="entry name" value="EPHRIN_REC_LIKE DOMAIN-CONTAINING PROTEIN"/>
    <property type="match status" value="1"/>
</dbReference>
<dbReference type="InterPro" id="IPR019931">
    <property type="entry name" value="LPXTG_anchor"/>
</dbReference>
<keyword evidence="6" id="KW-0472">Membrane</keyword>
<dbReference type="Gene3D" id="3.20.20.140">
    <property type="entry name" value="Metal-dependent hydrolases"/>
    <property type="match status" value="1"/>
</dbReference>
<keyword evidence="6" id="KW-0812">Transmembrane</keyword>
<dbReference type="Gene3D" id="2.60.40.10">
    <property type="entry name" value="Immunoglobulins"/>
    <property type="match status" value="1"/>
</dbReference>
<dbReference type="InterPro" id="IPR003141">
    <property type="entry name" value="Pol/His_phosphatase_N"/>
</dbReference>
<gene>
    <name evidence="9" type="ORF">SAMN05444401_1000</name>
</gene>
<keyword evidence="2" id="KW-0964">Secreted</keyword>
<dbReference type="PROSITE" id="PS51841">
    <property type="entry name" value="LTD"/>
    <property type="match status" value="1"/>
</dbReference>
<dbReference type="Pfam" id="PF00932">
    <property type="entry name" value="LTD"/>
    <property type="match status" value="1"/>
</dbReference>
<feature type="domain" description="Gram-positive cocci surface proteins LPxTG" evidence="7">
    <location>
        <begin position="1717"/>
        <end position="1753"/>
    </location>
</feature>
<dbReference type="NCBIfam" id="NF038032">
    <property type="entry name" value="CehA_McbA_metalo"/>
    <property type="match status" value="1"/>
</dbReference>
<dbReference type="Gene3D" id="3.40.50.880">
    <property type="match status" value="1"/>
</dbReference>
<dbReference type="NCBIfam" id="TIGR01167">
    <property type="entry name" value="LPXTG_anchor"/>
    <property type="match status" value="1"/>
</dbReference>
<dbReference type="InterPro" id="IPR008964">
    <property type="entry name" value="Invasin/intimin_cell_adhesion"/>
</dbReference>
<dbReference type="InterPro" id="IPR016195">
    <property type="entry name" value="Pol/histidinol_Pase-like"/>
</dbReference>
<organism evidence="9 10">
    <name type="scientific">Clostridium amylolyticum</name>
    <dbReference type="NCBI Taxonomy" id="1121298"/>
    <lineage>
        <taxon>Bacteria</taxon>
        <taxon>Bacillati</taxon>
        <taxon>Bacillota</taxon>
        <taxon>Clostridia</taxon>
        <taxon>Eubacteriales</taxon>
        <taxon>Clostridiaceae</taxon>
        <taxon>Clostridium</taxon>
    </lineage>
</organism>
<keyword evidence="1" id="KW-0134">Cell wall</keyword>
<evidence type="ECO:0000256" key="2">
    <source>
        <dbReference type="ARBA" id="ARBA00022525"/>
    </source>
</evidence>
<dbReference type="SUPFAM" id="SSF52317">
    <property type="entry name" value="Class I glutamine amidotransferase-like"/>
    <property type="match status" value="1"/>
</dbReference>
<dbReference type="SUPFAM" id="SSF49373">
    <property type="entry name" value="Invasin/intimin cell-adhesion fragments"/>
    <property type="match status" value="2"/>
</dbReference>
<feature type="domain" description="LTD" evidence="8">
    <location>
        <begin position="25"/>
        <end position="150"/>
    </location>
</feature>
<proteinExistence type="predicted"/>
<dbReference type="PROSITE" id="PS50847">
    <property type="entry name" value="GRAM_POS_ANCHORING"/>
    <property type="match status" value="1"/>
</dbReference>
<keyword evidence="3" id="KW-0732">Signal</keyword>
<dbReference type="InterPro" id="IPR003343">
    <property type="entry name" value="Big_2"/>
</dbReference>
<dbReference type="InterPro" id="IPR013783">
    <property type="entry name" value="Ig-like_fold"/>
</dbReference>
<dbReference type="EMBL" id="FQZO01000001">
    <property type="protein sequence ID" value="SHI56003.1"/>
    <property type="molecule type" value="Genomic_DNA"/>
</dbReference>
<evidence type="ECO:0000259" key="8">
    <source>
        <dbReference type="PROSITE" id="PS51841"/>
    </source>
</evidence>
<feature type="transmembrane region" description="Helical" evidence="6">
    <location>
        <begin position="12"/>
        <end position="31"/>
    </location>
</feature>
<evidence type="ECO:0000256" key="1">
    <source>
        <dbReference type="ARBA" id="ARBA00022512"/>
    </source>
</evidence>
<dbReference type="InterPro" id="IPR001322">
    <property type="entry name" value="Lamin_tail_dom"/>
</dbReference>